<dbReference type="Proteomes" id="UP000253370">
    <property type="component" value="Unassembled WGS sequence"/>
</dbReference>
<reference evidence="7 8" key="1">
    <citation type="submission" date="2018-07" db="EMBL/GenBank/DDBJ databases">
        <title>Rhodosalinus sp. strain E84T genomic sequence and assembly.</title>
        <authorList>
            <person name="Liu Z.-W."/>
            <person name="Lu D.-C."/>
        </authorList>
    </citation>
    <scope>NUCLEOTIDE SEQUENCE [LARGE SCALE GENOMIC DNA]</scope>
    <source>
        <strain evidence="7 8">E84</strain>
    </source>
</reference>
<organism evidence="7 8">
    <name type="scientific">Rhodosalinus halophilus</name>
    <dbReference type="NCBI Taxonomy" id="2259333"/>
    <lineage>
        <taxon>Bacteria</taxon>
        <taxon>Pseudomonadati</taxon>
        <taxon>Pseudomonadota</taxon>
        <taxon>Alphaproteobacteria</taxon>
        <taxon>Rhodobacterales</taxon>
        <taxon>Paracoccaceae</taxon>
        <taxon>Rhodosalinus</taxon>
    </lineage>
</organism>
<dbReference type="RefSeq" id="WP_113289119.1">
    <property type="nucleotide sequence ID" value="NZ_QNTQ01000006.1"/>
</dbReference>
<dbReference type="SUPFAM" id="SSF103088">
    <property type="entry name" value="OmpA-like"/>
    <property type="match status" value="1"/>
</dbReference>
<comment type="subcellular location">
    <subcellularLocation>
        <location evidence="1">Cell outer membrane</location>
    </subcellularLocation>
</comment>
<dbReference type="PRINTS" id="PR01021">
    <property type="entry name" value="OMPADOMAIN"/>
</dbReference>
<feature type="domain" description="OmpA-like" evidence="6">
    <location>
        <begin position="201"/>
        <end position="319"/>
    </location>
</feature>
<keyword evidence="5" id="KW-0732">Signal</keyword>
<evidence type="ECO:0000313" key="8">
    <source>
        <dbReference type="Proteomes" id="UP000253370"/>
    </source>
</evidence>
<name>A0A365UA11_9RHOB</name>
<evidence type="ECO:0000256" key="3">
    <source>
        <dbReference type="ARBA" id="ARBA00023237"/>
    </source>
</evidence>
<dbReference type="Gene3D" id="3.30.1330.60">
    <property type="entry name" value="OmpA-like domain"/>
    <property type="match status" value="1"/>
</dbReference>
<gene>
    <name evidence="7" type="ORF">DRV85_09075</name>
</gene>
<keyword evidence="8" id="KW-1185">Reference proteome</keyword>
<keyword evidence="2 4" id="KW-0472">Membrane</keyword>
<dbReference type="PANTHER" id="PTHR30329">
    <property type="entry name" value="STATOR ELEMENT OF FLAGELLAR MOTOR COMPLEX"/>
    <property type="match status" value="1"/>
</dbReference>
<evidence type="ECO:0000256" key="5">
    <source>
        <dbReference type="SAM" id="SignalP"/>
    </source>
</evidence>
<keyword evidence="3" id="KW-0998">Cell outer membrane</keyword>
<dbReference type="PANTHER" id="PTHR30329:SF21">
    <property type="entry name" value="LIPOPROTEIN YIAD-RELATED"/>
    <property type="match status" value="1"/>
</dbReference>
<dbReference type="AlphaFoldDB" id="A0A365UA11"/>
<dbReference type="InterPro" id="IPR006664">
    <property type="entry name" value="OMP_bac"/>
</dbReference>
<accession>A0A365UA11</accession>
<sequence>MRITRRRAERALACLLFLVAAPLFAAVELDPPPGAMLTAQDLSAPDSHLVPAGPWTTDEGVPGLRAEGAVTRQAWRIGGPSSTTLQLIAPLRAQLRDQGFEIVFECRDRACGGFDFRFAIDVMPAPAMYVDLTRFRFLSALRVREDGAADYVTLLASRTESAGYIQVIHVASGGAEPLAAAAEAAPAAPPEPEADAIGATLERRGHAVLHGLDFASGAADLSDREHAVLSALAAYLRANPARAVVLVGHTDAVGALDGNIALSRARAEAVLQRLVDRHGADPAQISAEGVGYLAPVATNLTPEGREANRRVEAVLIATE</sequence>
<protein>
    <submittedName>
        <fullName evidence="7">OmpA family protein</fullName>
    </submittedName>
</protein>
<proteinExistence type="predicted"/>
<dbReference type="GO" id="GO:0009279">
    <property type="term" value="C:cell outer membrane"/>
    <property type="evidence" value="ECO:0007669"/>
    <property type="project" value="UniProtKB-SubCell"/>
</dbReference>
<evidence type="ECO:0000313" key="7">
    <source>
        <dbReference type="EMBL" id="RBI85860.1"/>
    </source>
</evidence>
<dbReference type="InterPro" id="IPR036737">
    <property type="entry name" value="OmpA-like_sf"/>
</dbReference>
<evidence type="ECO:0000256" key="1">
    <source>
        <dbReference type="ARBA" id="ARBA00004442"/>
    </source>
</evidence>
<dbReference type="OrthoDB" id="9792021at2"/>
<feature type="signal peptide" evidence="5">
    <location>
        <begin position="1"/>
        <end position="25"/>
    </location>
</feature>
<dbReference type="CDD" id="cd07185">
    <property type="entry name" value="OmpA_C-like"/>
    <property type="match status" value="1"/>
</dbReference>
<evidence type="ECO:0000256" key="2">
    <source>
        <dbReference type="ARBA" id="ARBA00023136"/>
    </source>
</evidence>
<dbReference type="EMBL" id="QNTQ01000006">
    <property type="protein sequence ID" value="RBI85860.1"/>
    <property type="molecule type" value="Genomic_DNA"/>
</dbReference>
<feature type="chain" id="PRO_5016561900" evidence="5">
    <location>
        <begin position="26"/>
        <end position="319"/>
    </location>
</feature>
<dbReference type="InterPro" id="IPR050330">
    <property type="entry name" value="Bact_OuterMem_StrucFunc"/>
</dbReference>
<dbReference type="Pfam" id="PF00691">
    <property type="entry name" value="OmpA"/>
    <property type="match status" value="1"/>
</dbReference>
<comment type="caution">
    <text evidence="7">The sequence shown here is derived from an EMBL/GenBank/DDBJ whole genome shotgun (WGS) entry which is preliminary data.</text>
</comment>
<dbReference type="InterPro" id="IPR006665">
    <property type="entry name" value="OmpA-like"/>
</dbReference>
<evidence type="ECO:0000256" key="4">
    <source>
        <dbReference type="PROSITE-ProRule" id="PRU00473"/>
    </source>
</evidence>
<dbReference type="PROSITE" id="PS51123">
    <property type="entry name" value="OMPA_2"/>
    <property type="match status" value="1"/>
</dbReference>
<evidence type="ECO:0000259" key="6">
    <source>
        <dbReference type="PROSITE" id="PS51123"/>
    </source>
</evidence>